<reference evidence="5" key="4">
    <citation type="submission" date="2016-11" db="EMBL/GenBank/DDBJ databases">
        <authorList>
            <person name="Jaros S."/>
            <person name="Januszkiewicz K."/>
            <person name="Wedrychowicz H."/>
        </authorList>
    </citation>
    <scope>NUCLEOTIDE SEQUENCE [LARGE SCALE GENOMIC DNA]</scope>
    <source>
        <strain evidence="5">DSM 1682</strain>
    </source>
</reference>
<evidence type="ECO:0000313" key="4">
    <source>
        <dbReference type="Proteomes" id="UP000068026"/>
    </source>
</evidence>
<feature type="domain" description="YegS/DAGK C-terminal" evidence="1">
    <location>
        <begin position="133"/>
        <end position="275"/>
    </location>
</feature>
<keyword evidence="2" id="KW-0418">Kinase</keyword>
<dbReference type="Pfam" id="PF19279">
    <property type="entry name" value="YegS_C"/>
    <property type="match status" value="1"/>
</dbReference>
<dbReference type="InterPro" id="IPR016064">
    <property type="entry name" value="NAD/diacylglycerol_kinase_sf"/>
</dbReference>
<dbReference type="Proteomes" id="UP000184204">
    <property type="component" value="Unassembled WGS sequence"/>
</dbReference>
<dbReference type="Proteomes" id="UP000068026">
    <property type="component" value="Chromosome"/>
</dbReference>
<organism evidence="3 5">
    <name type="scientific">Anaerotignum propionicum DSM 1682</name>
    <dbReference type="NCBI Taxonomy" id="991789"/>
    <lineage>
        <taxon>Bacteria</taxon>
        <taxon>Bacillati</taxon>
        <taxon>Bacillota</taxon>
        <taxon>Clostridia</taxon>
        <taxon>Lachnospirales</taxon>
        <taxon>Anaerotignaceae</taxon>
        <taxon>Anaerotignum</taxon>
    </lineage>
</organism>
<reference evidence="2 4" key="1">
    <citation type="journal article" date="2016" name="Genome Announc.">
        <title>Complete Genome Sequence of the Amino Acid-Fermenting Clostridium propionicum X2 (DSM 1682).</title>
        <authorList>
            <person name="Poehlein A."/>
            <person name="Schlien K."/>
            <person name="Chowdhury N.P."/>
            <person name="Gottschalk G."/>
            <person name="Buckel W."/>
            <person name="Daniel R."/>
        </authorList>
    </citation>
    <scope>NUCLEOTIDE SEQUENCE [LARGE SCALE GENOMIC DNA]</scope>
    <source>
        <strain evidence="2 4">X2</strain>
    </source>
</reference>
<proteinExistence type="predicted"/>
<dbReference type="InterPro" id="IPR045540">
    <property type="entry name" value="YegS/DAGK_C"/>
</dbReference>
<keyword evidence="2" id="KW-0808">Transferase</keyword>
<sequence length="310" mass="35561">MKHIFIINQECKAIMSGNEIRSFLMNKENFEYLVFNRNYVGHEAELVSKMCRLFQEENIRFYSCGDATTLFHVLRGIDSFQNREIAFFHNGGRSDFLENFKERHLFMDLDCLIEGQAAFLDYVQLQDAICCNSLSVGADVRMQSIVDRIKKTMSINDNFAYRLALFLDTLVGFKPEELHITIDGKNYNGNYLLVHIANGRRYNSIFYPAKEHTPMDGELDILLWKESTTMRWLEGYTSYRMGNLANLSDVLIQLKGKNFRIASSDGKKLIFQCDGVEHYCEEMSGNLQQGGIPFVLPKGVGVIGKEDVDG</sequence>
<dbReference type="AlphaFoldDB" id="A0A0X1U7C3"/>
<keyword evidence="4" id="KW-1185">Reference proteome</keyword>
<dbReference type="OrthoDB" id="9786026at2"/>
<dbReference type="Gene3D" id="2.60.200.40">
    <property type="match status" value="1"/>
</dbReference>
<dbReference type="KEGG" id="cpro:CPRO_12380"/>
<dbReference type="EMBL" id="CP014223">
    <property type="protein sequence ID" value="AMJ40831.1"/>
    <property type="molecule type" value="Genomic_DNA"/>
</dbReference>
<dbReference type="SUPFAM" id="SSF111331">
    <property type="entry name" value="NAD kinase/diacylglycerol kinase-like"/>
    <property type="match status" value="1"/>
</dbReference>
<evidence type="ECO:0000313" key="5">
    <source>
        <dbReference type="Proteomes" id="UP000184204"/>
    </source>
</evidence>
<name>A0A0X1U7C3_ANAPI</name>
<protein>
    <submittedName>
        <fullName evidence="2">Lipid kinase</fullName>
    </submittedName>
</protein>
<dbReference type="GO" id="GO:0016301">
    <property type="term" value="F:kinase activity"/>
    <property type="evidence" value="ECO:0007669"/>
    <property type="project" value="UniProtKB-KW"/>
</dbReference>
<evidence type="ECO:0000313" key="3">
    <source>
        <dbReference type="EMBL" id="SHE74475.1"/>
    </source>
</evidence>
<accession>A0A0X1U7C3</accession>
<reference evidence="3" key="3">
    <citation type="submission" date="2016-11" db="EMBL/GenBank/DDBJ databases">
        <authorList>
            <person name="Varghese N."/>
            <person name="Submissions S."/>
        </authorList>
    </citation>
    <scope>NUCLEOTIDE SEQUENCE</scope>
    <source>
        <strain evidence="3">DSM 1682</strain>
    </source>
</reference>
<dbReference type="EMBL" id="FQUA01000006">
    <property type="protein sequence ID" value="SHE74475.1"/>
    <property type="molecule type" value="Genomic_DNA"/>
</dbReference>
<evidence type="ECO:0000259" key="1">
    <source>
        <dbReference type="Pfam" id="PF19279"/>
    </source>
</evidence>
<dbReference type="RefSeq" id="WP_066049075.1">
    <property type="nucleotide sequence ID" value="NZ_CP014223.1"/>
</dbReference>
<evidence type="ECO:0000313" key="2">
    <source>
        <dbReference type="EMBL" id="AMJ40831.1"/>
    </source>
</evidence>
<reference evidence="4" key="2">
    <citation type="submission" date="2016-01" db="EMBL/GenBank/DDBJ databases">
        <authorList>
            <person name="Poehlein A."/>
            <person name="Schlien K."/>
            <person name="Gottschalk G."/>
            <person name="Buckel W."/>
            <person name="Daniel R."/>
        </authorList>
    </citation>
    <scope>NUCLEOTIDE SEQUENCE [LARGE SCALE GENOMIC DNA]</scope>
    <source>
        <strain evidence="4">X2</strain>
    </source>
</reference>
<gene>
    <name evidence="2" type="ORF">CPRO_12380</name>
    <name evidence="3" type="ORF">SAMN02745151_01649</name>
</gene>